<sequence length="67" mass="7297">MPVTDDAPPRTYRPNIIWRNLVRLVDEVQAAVPAWQSHGVSSLQDMVGRVSETSRGNGKSVPGSRPG</sequence>
<protein>
    <submittedName>
        <fullName evidence="2">Uncharacterized protein</fullName>
    </submittedName>
</protein>
<proteinExistence type="predicted"/>
<evidence type="ECO:0000256" key="1">
    <source>
        <dbReference type="SAM" id="MobiDB-lite"/>
    </source>
</evidence>
<dbReference type="EMBL" id="JAQHRD010000026">
    <property type="protein sequence ID" value="KAJ6436247.1"/>
    <property type="molecule type" value="Genomic_DNA"/>
</dbReference>
<evidence type="ECO:0000313" key="2">
    <source>
        <dbReference type="EMBL" id="KAJ6436247.1"/>
    </source>
</evidence>
<reference evidence="2" key="1">
    <citation type="submission" date="2023-01" db="EMBL/GenBank/DDBJ databases">
        <title>The growth and conidiation of Purpureocillium lavendulum are regulated by nitrogen source and histone H3K14 acetylation.</title>
        <authorList>
            <person name="Tang P."/>
            <person name="Han J."/>
            <person name="Zhang C."/>
            <person name="Tang P."/>
            <person name="Qi F."/>
            <person name="Zhang K."/>
            <person name="Liang L."/>
        </authorList>
    </citation>
    <scope>NUCLEOTIDE SEQUENCE</scope>
    <source>
        <strain evidence="2">YMF1.00683</strain>
    </source>
</reference>
<evidence type="ECO:0000313" key="3">
    <source>
        <dbReference type="Proteomes" id="UP001163105"/>
    </source>
</evidence>
<comment type="caution">
    <text evidence="2">The sequence shown here is derived from an EMBL/GenBank/DDBJ whole genome shotgun (WGS) entry which is preliminary data.</text>
</comment>
<dbReference type="Proteomes" id="UP001163105">
    <property type="component" value="Unassembled WGS sequence"/>
</dbReference>
<feature type="region of interest" description="Disordered" evidence="1">
    <location>
        <begin position="41"/>
        <end position="67"/>
    </location>
</feature>
<accession>A0AB34FCC0</accession>
<name>A0AB34FCC0_9HYPO</name>
<keyword evidence="3" id="KW-1185">Reference proteome</keyword>
<dbReference type="AlphaFoldDB" id="A0AB34FCC0"/>
<organism evidence="2 3">
    <name type="scientific">Purpureocillium lavendulum</name>
    <dbReference type="NCBI Taxonomy" id="1247861"/>
    <lineage>
        <taxon>Eukaryota</taxon>
        <taxon>Fungi</taxon>
        <taxon>Dikarya</taxon>
        <taxon>Ascomycota</taxon>
        <taxon>Pezizomycotina</taxon>
        <taxon>Sordariomycetes</taxon>
        <taxon>Hypocreomycetidae</taxon>
        <taxon>Hypocreales</taxon>
        <taxon>Ophiocordycipitaceae</taxon>
        <taxon>Purpureocillium</taxon>
    </lineage>
</organism>
<gene>
    <name evidence="2" type="ORF">O9K51_11230</name>
</gene>